<organism evidence="1 2">
    <name type="scientific">Rhododendron molle</name>
    <name type="common">Chinese azalea</name>
    <name type="synonym">Azalea mollis</name>
    <dbReference type="NCBI Taxonomy" id="49168"/>
    <lineage>
        <taxon>Eukaryota</taxon>
        <taxon>Viridiplantae</taxon>
        <taxon>Streptophyta</taxon>
        <taxon>Embryophyta</taxon>
        <taxon>Tracheophyta</taxon>
        <taxon>Spermatophyta</taxon>
        <taxon>Magnoliopsida</taxon>
        <taxon>eudicotyledons</taxon>
        <taxon>Gunneridae</taxon>
        <taxon>Pentapetalae</taxon>
        <taxon>asterids</taxon>
        <taxon>Ericales</taxon>
        <taxon>Ericaceae</taxon>
        <taxon>Ericoideae</taxon>
        <taxon>Rhodoreae</taxon>
        <taxon>Rhododendron</taxon>
    </lineage>
</organism>
<gene>
    <name evidence="1" type="ORF">RHMOL_Rhmol10G0108300</name>
</gene>
<keyword evidence="2" id="KW-1185">Reference proteome</keyword>
<comment type="caution">
    <text evidence="1">The sequence shown here is derived from an EMBL/GenBank/DDBJ whole genome shotgun (WGS) entry which is preliminary data.</text>
</comment>
<evidence type="ECO:0000313" key="2">
    <source>
        <dbReference type="Proteomes" id="UP001062846"/>
    </source>
</evidence>
<dbReference type="Proteomes" id="UP001062846">
    <property type="component" value="Chromosome 10"/>
</dbReference>
<protein>
    <submittedName>
        <fullName evidence="1">Uncharacterized protein</fullName>
    </submittedName>
</protein>
<sequence>MDTLLIRPETVTSQPIQFYECNSGPSDLFLPFNLSQIGNQAMKLHLGNPSEQHPNSEGWIIFVALLASQIDSKVNTR</sequence>
<reference evidence="1" key="1">
    <citation type="submission" date="2022-02" db="EMBL/GenBank/DDBJ databases">
        <title>Plant Genome Project.</title>
        <authorList>
            <person name="Zhang R.-G."/>
        </authorList>
    </citation>
    <scope>NUCLEOTIDE SEQUENCE</scope>
    <source>
        <strain evidence="1">AT1</strain>
    </source>
</reference>
<proteinExistence type="predicted"/>
<evidence type="ECO:0000313" key="1">
    <source>
        <dbReference type="EMBL" id="KAI8534669.1"/>
    </source>
</evidence>
<name>A0ACC0M260_RHOML</name>
<accession>A0ACC0M260</accession>
<dbReference type="EMBL" id="CM046397">
    <property type="protein sequence ID" value="KAI8534669.1"/>
    <property type="molecule type" value="Genomic_DNA"/>
</dbReference>